<reference evidence="2" key="1">
    <citation type="submission" date="2014-05" db="EMBL/GenBank/DDBJ databases">
        <title>The transcriptome of the halophilic microalga Tetraselmis sp. GSL018 isolated from the Great Salt Lake, Utah.</title>
        <authorList>
            <person name="Jinkerson R.E."/>
            <person name="D'Adamo S."/>
            <person name="Posewitz M.C."/>
        </authorList>
    </citation>
    <scope>NUCLEOTIDE SEQUENCE</scope>
    <source>
        <strain evidence="2">GSL018</strain>
    </source>
</reference>
<feature type="non-terminal residue" evidence="2">
    <location>
        <position position="1"/>
    </location>
</feature>
<feature type="compositionally biased region" description="Basic and acidic residues" evidence="1">
    <location>
        <begin position="74"/>
        <end position="92"/>
    </location>
</feature>
<organism evidence="2">
    <name type="scientific">Tetraselmis sp. GSL018</name>
    <dbReference type="NCBI Taxonomy" id="582737"/>
    <lineage>
        <taxon>Eukaryota</taxon>
        <taxon>Viridiplantae</taxon>
        <taxon>Chlorophyta</taxon>
        <taxon>core chlorophytes</taxon>
        <taxon>Chlorodendrophyceae</taxon>
        <taxon>Chlorodendrales</taxon>
        <taxon>Chlorodendraceae</taxon>
        <taxon>Tetraselmis</taxon>
    </lineage>
</organism>
<accession>A0A061QVQ1</accession>
<feature type="region of interest" description="Disordered" evidence="1">
    <location>
        <begin position="1"/>
        <end position="92"/>
    </location>
</feature>
<feature type="compositionally biased region" description="Gly residues" evidence="1">
    <location>
        <begin position="55"/>
        <end position="67"/>
    </location>
</feature>
<evidence type="ECO:0000256" key="1">
    <source>
        <dbReference type="SAM" id="MobiDB-lite"/>
    </source>
</evidence>
<sequence>FGSEGRQGRVPVRRTAVGEVRGRADGKTKRRRSPSDLRWTARISDPSTGRLSIGGPSGQKGGEGSGAAWGSREGGGEAHASEDLGKDVRRLG</sequence>
<gene>
    <name evidence="2" type="ORF">TSPGSL018_23121</name>
</gene>
<protein>
    <submittedName>
        <fullName evidence="2">Uncharacterized protein</fullName>
    </submittedName>
</protein>
<proteinExistence type="predicted"/>
<evidence type="ECO:0000313" key="2">
    <source>
        <dbReference type="EMBL" id="JAC62530.1"/>
    </source>
</evidence>
<name>A0A061QVQ1_9CHLO</name>
<feature type="non-terminal residue" evidence="2">
    <location>
        <position position="92"/>
    </location>
</feature>
<dbReference type="AlphaFoldDB" id="A0A061QVQ1"/>
<dbReference type="EMBL" id="GBEZ01024464">
    <property type="protein sequence ID" value="JAC62530.1"/>
    <property type="molecule type" value="Transcribed_RNA"/>
</dbReference>